<reference evidence="1" key="1">
    <citation type="submission" date="2020-11" db="EMBL/GenBank/DDBJ databases">
        <authorList>
            <person name="Whitehead M."/>
        </authorList>
    </citation>
    <scope>NUCLEOTIDE SEQUENCE</scope>
    <source>
        <strain evidence="1">EGII</strain>
    </source>
</reference>
<organism evidence="1 2">
    <name type="scientific">Ceratitis capitata</name>
    <name type="common">Mediterranean fruit fly</name>
    <name type="synonym">Tephritis capitata</name>
    <dbReference type="NCBI Taxonomy" id="7213"/>
    <lineage>
        <taxon>Eukaryota</taxon>
        <taxon>Metazoa</taxon>
        <taxon>Ecdysozoa</taxon>
        <taxon>Arthropoda</taxon>
        <taxon>Hexapoda</taxon>
        <taxon>Insecta</taxon>
        <taxon>Pterygota</taxon>
        <taxon>Neoptera</taxon>
        <taxon>Endopterygota</taxon>
        <taxon>Diptera</taxon>
        <taxon>Brachycera</taxon>
        <taxon>Muscomorpha</taxon>
        <taxon>Tephritoidea</taxon>
        <taxon>Tephritidae</taxon>
        <taxon>Ceratitis</taxon>
        <taxon>Ceratitis</taxon>
    </lineage>
</organism>
<accession>A0A811UPD5</accession>
<dbReference type="AlphaFoldDB" id="A0A811UPD5"/>
<protein>
    <submittedName>
        <fullName evidence="1">(Mediterranean fruit fly) hypothetical protein</fullName>
    </submittedName>
</protein>
<proteinExistence type="predicted"/>
<evidence type="ECO:0000313" key="2">
    <source>
        <dbReference type="Proteomes" id="UP000606786"/>
    </source>
</evidence>
<dbReference type="Proteomes" id="UP000606786">
    <property type="component" value="Unassembled WGS sequence"/>
</dbReference>
<keyword evidence="2" id="KW-1185">Reference proteome</keyword>
<sequence length="96" mass="10511">MYIETTKTEASNDRRQVQQLALNDQAVVTRSWMPAYNQLTNNNWQSSNKADKEDTSVSIIQLPTVSVALTTDAHVGRTHASGGAPARAVYAMAAKF</sequence>
<gene>
    <name evidence="1" type="ORF">CCAP1982_LOCUS8222</name>
</gene>
<evidence type="ECO:0000313" key="1">
    <source>
        <dbReference type="EMBL" id="CAD6999696.1"/>
    </source>
</evidence>
<comment type="caution">
    <text evidence="1">The sequence shown here is derived from an EMBL/GenBank/DDBJ whole genome shotgun (WGS) entry which is preliminary data.</text>
</comment>
<dbReference type="EMBL" id="CAJHJT010000012">
    <property type="protein sequence ID" value="CAD6999696.1"/>
    <property type="molecule type" value="Genomic_DNA"/>
</dbReference>
<name>A0A811UPD5_CERCA</name>